<dbReference type="AlphaFoldDB" id="A0A554SFU7"/>
<name>A0A554SFU7_9ACTN</name>
<dbReference type="RefSeq" id="WP_143912334.1">
    <property type="nucleotide sequence ID" value="NZ_VLNT01000003.1"/>
</dbReference>
<organism evidence="6 7">
    <name type="scientific">Aeromicrobium piscarium</name>
    <dbReference type="NCBI Taxonomy" id="2590901"/>
    <lineage>
        <taxon>Bacteria</taxon>
        <taxon>Bacillati</taxon>
        <taxon>Actinomycetota</taxon>
        <taxon>Actinomycetes</taxon>
        <taxon>Propionibacteriales</taxon>
        <taxon>Nocardioidaceae</taxon>
        <taxon>Aeromicrobium</taxon>
    </lineage>
</organism>
<dbReference type="CDD" id="cd03214">
    <property type="entry name" value="ABC_Iron-Siderophores_B12_Hemin"/>
    <property type="match status" value="1"/>
</dbReference>
<dbReference type="Proteomes" id="UP000316988">
    <property type="component" value="Unassembled WGS sequence"/>
</dbReference>
<gene>
    <name evidence="6" type="ORF">FNM00_05775</name>
</gene>
<dbReference type="SUPFAM" id="SSF52540">
    <property type="entry name" value="P-loop containing nucleoside triphosphate hydrolases"/>
    <property type="match status" value="1"/>
</dbReference>
<evidence type="ECO:0000256" key="3">
    <source>
        <dbReference type="ARBA" id="ARBA00022840"/>
    </source>
</evidence>
<evidence type="ECO:0000256" key="1">
    <source>
        <dbReference type="ARBA" id="ARBA00022448"/>
    </source>
</evidence>
<protein>
    <submittedName>
        <fullName evidence="6">Heme ABC transporter ATP-binding protein</fullName>
    </submittedName>
</protein>
<reference evidence="6 7" key="1">
    <citation type="submission" date="2019-07" db="EMBL/GenBank/DDBJ databases">
        <authorList>
            <person name="Zhao L.H."/>
        </authorList>
    </citation>
    <scope>NUCLEOTIDE SEQUENCE [LARGE SCALE GENOMIC DNA]</scope>
    <source>
        <strain evidence="6 7">Co35</strain>
    </source>
</reference>
<dbReference type="Gene3D" id="3.40.50.300">
    <property type="entry name" value="P-loop containing nucleotide triphosphate hydrolases"/>
    <property type="match status" value="1"/>
</dbReference>
<comment type="caution">
    <text evidence="6">The sequence shown here is derived from an EMBL/GenBank/DDBJ whole genome shotgun (WGS) entry which is preliminary data.</text>
</comment>
<dbReference type="OrthoDB" id="5296765at2"/>
<keyword evidence="1" id="KW-0813">Transport</keyword>
<dbReference type="PROSITE" id="PS50893">
    <property type="entry name" value="ABC_TRANSPORTER_2"/>
    <property type="match status" value="1"/>
</dbReference>
<dbReference type="InterPro" id="IPR027417">
    <property type="entry name" value="P-loop_NTPase"/>
</dbReference>
<dbReference type="PANTHER" id="PTHR42794:SF1">
    <property type="entry name" value="HEMIN IMPORT ATP-BINDING PROTEIN HMUV"/>
    <property type="match status" value="1"/>
</dbReference>
<evidence type="ECO:0000313" key="6">
    <source>
        <dbReference type="EMBL" id="TSD65211.1"/>
    </source>
</evidence>
<keyword evidence="4" id="KW-1278">Translocase</keyword>
<dbReference type="EMBL" id="VLNT01000003">
    <property type="protein sequence ID" value="TSD65211.1"/>
    <property type="molecule type" value="Genomic_DNA"/>
</dbReference>
<dbReference type="SMART" id="SM00382">
    <property type="entry name" value="AAA"/>
    <property type="match status" value="1"/>
</dbReference>
<dbReference type="GO" id="GO:0005524">
    <property type="term" value="F:ATP binding"/>
    <property type="evidence" value="ECO:0007669"/>
    <property type="project" value="UniProtKB-KW"/>
</dbReference>
<keyword evidence="7" id="KW-1185">Reference proteome</keyword>
<dbReference type="FunFam" id="3.40.50.300:FF:000134">
    <property type="entry name" value="Iron-enterobactin ABC transporter ATP-binding protein"/>
    <property type="match status" value="1"/>
</dbReference>
<dbReference type="InterPro" id="IPR003439">
    <property type="entry name" value="ABC_transporter-like_ATP-bd"/>
</dbReference>
<dbReference type="Pfam" id="PF00005">
    <property type="entry name" value="ABC_tran"/>
    <property type="match status" value="1"/>
</dbReference>
<accession>A0A554SFU7</accession>
<keyword evidence="3 6" id="KW-0067">ATP-binding</keyword>
<feature type="domain" description="ABC transporter" evidence="5">
    <location>
        <begin position="5"/>
        <end position="235"/>
    </location>
</feature>
<dbReference type="GO" id="GO:0016887">
    <property type="term" value="F:ATP hydrolysis activity"/>
    <property type="evidence" value="ECO:0007669"/>
    <property type="project" value="InterPro"/>
</dbReference>
<evidence type="ECO:0000259" key="5">
    <source>
        <dbReference type="PROSITE" id="PS50893"/>
    </source>
</evidence>
<dbReference type="PROSITE" id="PS00211">
    <property type="entry name" value="ABC_TRANSPORTER_1"/>
    <property type="match status" value="1"/>
</dbReference>
<dbReference type="InterPro" id="IPR017871">
    <property type="entry name" value="ABC_transporter-like_CS"/>
</dbReference>
<evidence type="ECO:0000256" key="4">
    <source>
        <dbReference type="ARBA" id="ARBA00022967"/>
    </source>
</evidence>
<dbReference type="InterPro" id="IPR003593">
    <property type="entry name" value="AAA+_ATPase"/>
</dbReference>
<dbReference type="NCBIfam" id="NF010068">
    <property type="entry name" value="PRK13548.1"/>
    <property type="match status" value="1"/>
</dbReference>
<evidence type="ECO:0000256" key="2">
    <source>
        <dbReference type="ARBA" id="ARBA00022741"/>
    </source>
</evidence>
<sequence>MATTYRLDRVTVRRGGRAVLDEVSLEIDEGTLLAIVGPNGAGKSTLLGVLAGDIEAEGTALLHDRAVSAWPAAELARERAVLLQKNAVSFAFTVDDVVAMGRAPWPAEPERDREAVDHAIARADIAHLRGRSAQALSGGEQARVALARVFAQQTPVILLDEPTAALDLRHQEDVLAHAADDARQGRTVVVVLHDLSLAAAYADRVALLDGGSLVAHGAPEQVLEAGRIAEVYGVAVDVIDGPDGRPLVVPRRRRG</sequence>
<evidence type="ECO:0000313" key="7">
    <source>
        <dbReference type="Proteomes" id="UP000316988"/>
    </source>
</evidence>
<dbReference type="PANTHER" id="PTHR42794">
    <property type="entry name" value="HEMIN IMPORT ATP-BINDING PROTEIN HMUV"/>
    <property type="match status" value="1"/>
</dbReference>
<keyword evidence="2" id="KW-0547">Nucleotide-binding</keyword>
<proteinExistence type="predicted"/>